<dbReference type="Proteomes" id="UP000182894">
    <property type="component" value="Unassembled WGS sequence"/>
</dbReference>
<dbReference type="RefSeq" id="WP_074759111.1">
    <property type="nucleotide sequence ID" value="NZ_FNCO01000028.1"/>
</dbReference>
<name>A0A1G8TFJ8_9PSED</name>
<proteinExistence type="predicted"/>
<accession>A0A1G8TFJ8</accession>
<reference evidence="2" key="1">
    <citation type="submission" date="2016-10" db="EMBL/GenBank/DDBJ databases">
        <authorList>
            <person name="Varghese N."/>
            <person name="Submissions S."/>
        </authorList>
    </citation>
    <scope>NUCLEOTIDE SEQUENCE [LARGE SCALE GENOMIC DNA]</scope>
    <source>
        <strain evidence="2">ATCC 700689</strain>
    </source>
</reference>
<gene>
    <name evidence="1" type="ORF">SAMN05216605_12864</name>
</gene>
<evidence type="ECO:0000313" key="2">
    <source>
        <dbReference type="Proteomes" id="UP000182894"/>
    </source>
</evidence>
<evidence type="ECO:0000313" key="1">
    <source>
        <dbReference type="EMBL" id="SDJ40288.1"/>
    </source>
</evidence>
<organism evidence="1 2">
    <name type="scientific">Pseudomonas abietaniphila</name>
    <dbReference type="NCBI Taxonomy" id="89065"/>
    <lineage>
        <taxon>Bacteria</taxon>
        <taxon>Pseudomonadati</taxon>
        <taxon>Pseudomonadota</taxon>
        <taxon>Gammaproteobacteria</taxon>
        <taxon>Pseudomonadales</taxon>
        <taxon>Pseudomonadaceae</taxon>
        <taxon>Pseudomonas</taxon>
    </lineage>
</organism>
<dbReference type="OrthoDB" id="9020461at2"/>
<dbReference type="AlphaFoldDB" id="A0A1G8TFJ8"/>
<keyword evidence="2" id="KW-1185">Reference proteome</keyword>
<sequence>MADQFYLQDSRSYVGDGLTFHGKEHRGYYTDLDKCHLYTQEQACGHRDTDIPWPKDYIDARAHHGVDCQLMDEQANQAMLVPGCRVYVQVCGDWNGNDVYWVGAKSRGEVTENLDLAAEMEFEGASFMFADQAQSGQRKLWACADIDSIRRRLVHRHRVSIKDALRGTGIKLIKPKKPREMMFNCHGCGRFISDRQRFQHDCLNCGADNRP</sequence>
<protein>
    <submittedName>
        <fullName evidence="1">Uncharacterized protein</fullName>
    </submittedName>
</protein>
<dbReference type="EMBL" id="FNCO01000028">
    <property type="protein sequence ID" value="SDJ40288.1"/>
    <property type="molecule type" value="Genomic_DNA"/>
</dbReference>